<comment type="caution">
    <text evidence="3">The sequence shown here is derived from an EMBL/GenBank/DDBJ whole genome shotgun (WGS) entry which is preliminary data.</text>
</comment>
<dbReference type="InterPro" id="IPR009959">
    <property type="entry name" value="Cyclase_SnoaL-like"/>
</dbReference>
<dbReference type="PANTHER" id="PTHR38436">
    <property type="entry name" value="POLYKETIDE CYCLASE SNOAL-LIKE DOMAIN"/>
    <property type="match status" value="1"/>
</dbReference>
<evidence type="ECO:0000313" key="4">
    <source>
        <dbReference type="Proteomes" id="UP001549799"/>
    </source>
</evidence>
<accession>A0ABV2ST76</accession>
<name>A0ABV2ST76_9FLAO</name>
<evidence type="ECO:0000259" key="2">
    <source>
        <dbReference type="Pfam" id="PF12680"/>
    </source>
</evidence>
<reference evidence="3 4" key="1">
    <citation type="submission" date="2024-07" db="EMBL/GenBank/DDBJ databases">
        <title>The genome sequence of type strain Sediminicola arcticus GDMCC 1.2805.</title>
        <authorList>
            <person name="Liu Y."/>
        </authorList>
    </citation>
    <scope>NUCLEOTIDE SEQUENCE [LARGE SCALE GENOMIC DNA]</scope>
    <source>
        <strain evidence="3 4">GDMCC 1.2805</strain>
    </source>
</reference>
<dbReference type="InterPro" id="IPR032710">
    <property type="entry name" value="NTF2-like_dom_sf"/>
</dbReference>
<keyword evidence="1" id="KW-0732">Signal</keyword>
<dbReference type="Proteomes" id="UP001549799">
    <property type="component" value="Unassembled WGS sequence"/>
</dbReference>
<organism evidence="3 4">
    <name type="scientific">Sediminicola arcticus</name>
    <dbReference type="NCBI Taxonomy" id="1574308"/>
    <lineage>
        <taxon>Bacteria</taxon>
        <taxon>Pseudomonadati</taxon>
        <taxon>Bacteroidota</taxon>
        <taxon>Flavobacteriia</taxon>
        <taxon>Flavobacteriales</taxon>
        <taxon>Flavobacteriaceae</taxon>
        <taxon>Sediminicola</taxon>
    </lineage>
</organism>
<feature type="signal peptide" evidence="1">
    <location>
        <begin position="1"/>
        <end position="21"/>
    </location>
</feature>
<dbReference type="EMBL" id="JBEXAE010000001">
    <property type="protein sequence ID" value="MET6989489.1"/>
    <property type="molecule type" value="Genomic_DNA"/>
</dbReference>
<dbReference type="InterPro" id="IPR037401">
    <property type="entry name" value="SnoaL-like"/>
</dbReference>
<dbReference type="PANTHER" id="PTHR38436:SF1">
    <property type="entry name" value="ESTER CYCLASE"/>
    <property type="match status" value="1"/>
</dbReference>
<gene>
    <name evidence="3" type="ORF">ABXZ36_02375</name>
</gene>
<feature type="chain" id="PRO_5046868786" evidence="1">
    <location>
        <begin position="22"/>
        <end position="306"/>
    </location>
</feature>
<feature type="domain" description="SnoaL-like" evidence="2">
    <location>
        <begin position="35"/>
        <end position="144"/>
    </location>
</feature>
<evidence type="ECO:0000256" key="1">
    <source>
        <dbReference type="SAM" id="SignalP"/>
    </source>
</evidence>
<proteinExistence type="predicted"/>
<dbReference type="Gene3D" id="3.10.450.50">
    <property type="match status" value="2"/>
</dbReference>
<evidence type="ECO:0000313" key="3">
    <source>
        <dbReference type="EMBL" id="MET6989489.1"/>
    </source>
</evidence>
<dbReference type="RefSeq" id="WP_354613862.1">
    <property type="nucleotide sequence ID" value="NZ_JBEXAE010000001.1"/>
</dbReference>
<keyword evidence="4" id="KW-1185">Reference proteome</keyword>
<sequence length="306" mass="34559">MKKLIIIGIIAILFVACQSKAPERYSTTGPEIDLVKQMVQDYEAGDWETWITHFADTAKIHHNTWENISATPLEIRDNFKANLSALSSYEFEDAPIYYEKVVTDEGKTWVNFWGNWRGVFAANGKEITFPVHLSINVEDGKVQEEFGMYNMADFVMEINTLHNASADEKEIQASIQKVTEAWNKNDKSLFTSVTVKDFVRNGNGIRVANNQAEYGGFMDLYHNAFPDFKVAINKTVITGNTAYIDWTVTGTNTGEFMGNPAVNKKIKTNGLSVWTFNPEGKAVQENVFSDNLEVYEQLGYTMPTPK</sequence>
<dbReference type="PROSITE" id="PS51257">
    <property type="entry name" value="PROKAR_LIPOPROTEIN"/>
    <property type="match status" value="1"/>
</dbReference>
<dbReference type="Pfam" id="PF12680">
    <property type="entry name" value="SnoaL_2"/>
    <property type="match status" value="1"/>
</dbReference>
<protein>
    <submittedName>
        <fullName evidence="3">Nuclear transport factor 2 family protein</fullName>
    </submittedName>
</protein>
<dbReference type="SUPFAM" id="SSF54427">
    <property type="entry name" value="NTF2-like"/>
    <property type="match status" value="2"/>
</dbReference>
<dbReference type="Pfam" id="PF07366">
    <property type="entry name" value="SnoaL"/>
    <property type="match status" value="1"/>
</dbReference>